<comment type="caution">
    <text evidence="5">The sequence shown here is derived from an EMBL/GenBank/DDBJ whole genome shotgun (WGS) entry which is preliminary data.</text>
</comment>
<dbReference type="Gene3D" id="3.40.50.450">
    <property type="match status" value="1"/>
</dbReference>
<dbReference type="InterPro" id="IPR052341">
    <property type="entry name" value="LOG_family_nucleotidases"/>
</dbReference>
<dbReference type="InterPro" id="IPR031100">
    <property type="entry name" value="LOG_fam"/>
</dbReference>
<sequence length="322" mass="35735">MSTPIQPEGPAPDTAKPDPPHPVSRHCPLPGETPKPDSVDPQASALVEAILASPEYREADRDIAFLQKDSNRGLRLQLDFDKAEELLDRHGIAHTIVVFGSTRVSETAEAHRRVADLEAQAKADPGCAETAQALRIARRVAEKSRYYDIARDFGRLVGEAEDVHGKRMVVLTGGGPGLMEAANRGAHDAGARTVGLNITLPHEQFPNPYLTPGLCFRFHYFAVRKMHFLLRARALVVFPGGYGTMDELFETLTLIQTRKIAPVPVILVGEAYWRRAFDPDFLVEEGVIDPEDRALFWYAETAGEIWSDILRWHERAGTALTR</sequence>
<comment type="catalytic activity">
    <reaction evidence="1">
        <text>AMP + H2O = D-ribose 5-phosphate + adenine</text>
        <dbReference type="Rhea" id="RHEA:20129"/>
        <dbReference type="ChEBI" id="CHEBI:15377"/>
        <dbReference type="ChEBI" id="CHEBI:16708"/>
        <dbReference type="ChEBI" id="CHEBI:78346"/>
        <dbReference type="ChEBI" id="CHEBI:456215"/>
        <dbReference type="EC" id="3.2.2.4"/>
    </reaction>
</comment>
<dbReference type="PANTHER" id="PTHR43393">
    <property type="entry name" value="CYTOKININ RIBOSIDE 5'-MONOPHOSPHATE PHOSPHORIBOHYDROLASE"/>
    <property type="match status" value="1"/>
</dbReference>
<dbReference type="EC" id="3.2.2.4" evidence="2"/>
<dbReference type="RefSeq" id="WP_212537984.1">
    <property type="nucleotide sequence ID" value="NZ_JAGTUU010000008.1"/>
</dbReference>
<keyword evidence="6" id="KW-1185">Reference proteome</keyword>
<evidence type="ECO:0000313" key="5">
    <source>
        <dbReference type="EMBL" id="MBS0126014.1"/>
    </source>
</evidence>
<evidence type="ECO:0000256" key="4">
    <source>
        <dbReference type="SAM" id="MobiDB-lite"/>
    </source>
</evidence>
<dbReference type="Proteomes" id="UP000681356">
    <property type="component" value="Unassembled WGS sequence"/>
</dbReference>
<dbReference type="Pfam" id="PF03641">
    <property type="entry name" value="Lysine_decarbox"/>
    <property type="match status" value="1"/>
</dbReference>
<dbReference type="GO" id="GO:0005829">
    <property type="term" value="C:cytosol"/>
    <property type="evidence" value="ECO:0007669"/>
    <property type="project" value="TreeGrafter"/>
</dbReference>
<evidence type="ECO:0000256" key="2">
    <source>
        <dbReference type="ARBA" id="ARBA00011985"/>
    </source>
</evidence>
<dbReference type="PANTHER" id="PTHR43393:SF3">
    <property type="entry name" value="LYSINE DECARBOXYLASE-LIKE PROTEIN"/>
    <property type="match status" value="1"/>
</dbReference>
<evidence type="ECO:0000256" key="3">
    <source>
        <dbReference type="ARBA" id="ARBA00031983"/>
    </source>
</evidence>
<dbReference type="GO" id="GO:0008714">
    <property type="term" value="F:AMP nucleosidase activity"/>
    <property type="evidence" value="ECO:0007669"/>
    <property type="project" value="UniProtKB-EC"/>
</dbReference>
<protein>
    <recommendedName>
        <fullName evidence="3">AMP nucleosidase</fullName>
        <ecNumber evidence="2">3.2.2.4</ecNumber>
    </recommendedName>
    <alternativeName>
        <fullName evidence="3">AMP nucleosidase</fullName>
    </alternativeName>
</protein>
<evidence type="ECO:0000313" key="6">
    <source>
        <dbReference type="Proteomes" id="UP000681356"/>
    </source>
</evidence>
<dbReference type="EMBL" id="JAGTUU010000008">
    <property type="protein sequence ID" value="MBS0126014.1"/>
    <property type="molecule type" value="Genomic_DNA"/>
</dbReference>
<gene>
    <name evidence="5" type="ORF">KB874_18165</name>
</gene>
<evidence type="ECO:0000256" key="1">
    <source>
        <dbReference type="ARBA" id="ARBA00000274"/>
    </source>
</evidence>
<proteinExistence type="predicted"/>
<dbReference type="AlphaFoldDB" id="A0A8J7WGH6"/>
<dbReference type="SUPFAM" id="SSF102405">
    <property type="entry name" value="MCP/YpsA-like"/>
    <property type="match status" value="1"/>
</dbReference>
<organism evidence="5 6">
    <name type="scientific">Thetidibacter halocola</name>
    <dbReference type="NCBI Taxonomy" id="2827239"/>
    <lineage>
        <taxon>Bacteria</taxon>
        <taxon>Pseudomonadati</taxon>
        <taxon>Pseudomonadota</taxon>
        <taxon>Alphaproteobacteria</taxon>
        <taxon>Rhodobacterales</taxon>
        <taxon>Roseobacteraceae</taxon>
        <taxon>Thetidibacter</taxon>
    </lineage>
</organism>
<feature type="region of interest" description="Disordered" evidence="4">
    <location>
        <begin position="1"/>
        <end position="41"/>
    </location>
</feature>
<accession>A0A8J7WGH6</accession>
<reference evidence="5" key="1">
    <citation type="submission" date="2021-04" db="EMBL/GenBank/DDBJ databases">
        <authorList>
            <person name="Yoon J."/>
        </authorList>
    </citation>
    <scope>NUCLEOTIDE SEQUENCE</scope>
    <source>
        <strain evidence="5">KMU-90</strain>
    </source>
</reference>
<name>A0A8J7WGH6_9RHOB</name>